<feature type="transmembrane region" description="Helical" evidence="1">
    <location>
        <begin position="47"/>
        <end position="65"/>
    </location>
</feature>
<evidence type="ECO:0000313" key="3">
    <source>
        <dbReference type="Proteomes" id="UP000662814"/>
    </source>
</evidence>
<dbReference type="Proteomes" id="UP000662814">
    <property type="component" value="Chromosome"/>
</dbReference>
<keyword evidence="3" id="KW-1185">Reference proteome</keyword>
<feature type="transmembrane region" description="Helical" evidence="1">
    <location>
        <begin position="71"/>
        <end position="92"/>
    </location>
</feature>
<keyword evidence="1" id="KW-0472">Membrane</keyword>
<reference evidence="2 3" key="1">
    <citation type="submission" date="2020-12" db="EMBL/GenBank/DDBJ databases">
        <title>Microbacterium sp. HY060.</title>
        <authorList>
            <person name="Zhou J."/>
        </authorList>
    </citation>
    <scope>NUCLEOTIDE SEQUENCE [LARGE SCALE GENOMIC DNA]</scope>
    <source>
        <strain evidence="2 3">HY60</strain>
    </source>
</reference>
<keyword evidence="1" id="KW-1133">Transmembrane helix</keyword>
<feature type="transmembrane region" description="Helical" evidence="1">
    <location>
        <begin position="322"/>
        <end position="343"/>
    </location>
</feature>
<evidence type="ECO:0000313" key="2">
    <source>
        <dbReference type="EMBL" id="QPZ38671.1"/>
    </source>
</evidence>
<protein>
    <recommendedName>
        <fullName evidence="4">DUF3137 domain-containing protein</fullName>
    </recommendedName>
</protein>
<gene>
    <name evidence="2" type="ORF">HCR76_00745</name>
</gene>
<organism evidence="2 3">
    <name type="scientific">Paramicrobacterium chengjingii</name>
    <dbReference type="NCBI Taxonomy" id="2769067"/>
    <lineage>
        <taxon>Bacteria</taxon>
        <taxon>Bacillati</taxon>
        <taxon>Actinomycetota</taxon>
        <taxon>Actinomycetes</taxon>
        <taxon>Micrococcales</taxon>
        <taxon>Microbacteriaceae</taxon>
        <taxon>Paramicrobacterium</taxon>
    </lineage>
</organism>
<name>A0ABX6YJU1_9MICO</name>
<evidence type="ECO:0000256" key="1">
    <source>
        <dbReference type="SAM" id="Phobius"/>
    </source>
</evidence>
<keyword evidence="1" id="KW-0812">Transmembrane</keyword>
<proteinExistence type="predicted"/>
<dbReference type="EMBL" id="CP061169">
    <property type="protein sequence ID" value="QPZ38671.1"/>
    <property type="molecule type" value="Genomic_DNA"/>
</dbReference>
<sequence>MRNFDTEWLRYQPTRTELRAFRRNARDGGVPSADGAAPSVRGGCTTALMVPFSLAVVVFSLVGFSEDGITGLTIGLAVFALFMVLGTVLIVGRVRIPRFGPRLWRDRLRLARLADANDCTYTPFAESAHGAVGLLLELSDQIYDVVTTRESPRISLGNLAYKQETSRGGVIDHRWGFVSVQLERTFPHMILDSRTNNGLNGEVFPNPYRGGALQLEGDFPRHFTLFCPAGYGADIRYVLTPDLMTDLIDDGAGFDVEVIDDRIIFYKPLGLALGREREWQLVNRLLQRVAADMARRAGRYSDARTVDGRVAPGGVRMQKVNVLPWMIGTALVLIVGAVLTQVFH</sequence>
<evidence type="ECO:0008006" key="4">
    <source>
        <dbReference type="Google" id="ProtNLM"/>
    </source>
</evidence>
<dbReference type="RefSeq" id="WP_166985847.1">
    <property type="nucleotide sequence ID" value="NZ_CP061169.1"/>
</dbReference>
<accession>A0ABX6YJU1</accession>